<dbReference type="Pfam" id="PF02567">
    <property type="entry name" value="PhzC-PhzF"/>
    <property type="match status" value="1"/>
</dbReference>
<protein>
    <submittedName>
        <fullName evidence="2">Phenazine biosynthesis protein PhzF</fullName>
    </submittedName>
</protein>
<name>A0ABQ6CRS9_9HYPH</name>
<keyword evidence="3" id="KW-1185">Reference proteome</keyword>
<evidence type="ECO:0000313" key="3">
    <source>
        <dbReference type="Proteomes" id="UP001156882"/>
    </source>
</evidence>
<dbReference type="NCBIfam" id="TIGR00654">
    <property type="entry name" value="PhzF_family"/>
    <property type="match status" value="1"/>
</dbReference>
<sequence>MKRRFIQCDVFTSVSTRGNGLAVVLDSDGLSDEAMQAFATWTNLAETTFLLPPDDTDADYKVRIFTPAYEMPFAGHPTLGSCAAWLRAGGKPATAGIVRQQCGVGIVEIDVGGAVPAFTAPPTTIEPMPAETLETIAAALAVDPGRILRTAMLNNGSPRPVLELASAEDVLALDSAKVRWPAFQPIGVIGAHPPGGECDYEVRLLAPSSGMSEDPITGSLNAALAHWLQGQGRLSAPIVLAQGTKIGRVGRVYVSAVGNKVLVGGNTQILIEGTLEL</sequence>
<reference evidence="3" key="1">
    <citation type="journal article" date="2019" name="Int. J. Syst. Evol. Microbiol.">
        <title>The Global Catalogue of Microorganisms (GCM) 10K type strain sequencing project: providing services to taxonomists for standard genome sequencing and annotation.</title>
        <authorList>
            <consortium name="The Broad Institute Genomics Platform"/>
            <consortium name="The Broad Institute Genome Sequencing Center for Infectious Disease"/>
            <person name="Wu L."/>
            <person name="Ma J."/>
        </authorList>
    </citation>
    <scope>NUCLEOTIDE SEQUENCE [LARGE SCALE GENOMIC DNA]</scope>
    <source>
        <strain evidence="3">NBRC 101365</strain>
    </source>
</reference>
<dbReference type="EMBL" id="BSPC01000036">
    <property type="protein sequence ID" value="GLS20901.1"/>
    <property type="molecule type" value="Genomic_DNA"/>
</dbReference>
<accession>A0ABQ6CRS9</accession>
<evidence type="ECO:0000313" key="2">
    <source>
        <dbReference type="EMBL" id="GLS20901.1"/>
    </source>
</evidence>
<dbReference type="PANTHER" id="PTHR13774:SF32">
    <property type="entry name" value="ANTISENSE-ENHANCING SEQUENCE 1"/>
    <property type="match status" value="1"/>
</dbReference>
<dbReference type="Proteomes" id="UP001156882">
    <property type="component" value="Unassembled WGS sequence"/>
</dbReference>
<dbReference type="Gene3D" id="3.10.310.10">
    <property type="entry name" value="Diaminopimelate Epimerase, Chain A, domain 1"/>
    <property type="match status" value="2"/>
</dbReference>
<comment type="caution">
    <text evidence="2">The sequence shown here is derived from an EMBL/GenBank/DDBJ whole genome shotgun (WGS) entry which is preliminary data.</text>
</comment>
<dbReference type="PANTHER" id="PTHR13774">
    <property type="entry name" value="PHENAZINE BIOSYNTHESIS PROTEIN"/>
    <property type="match status" value="1"/>
</dbReference>
<dbReference type="InterPro" id="IPR003719">
    <property type="entry name" value="Phenazine_PhzF-like"/>
</dbReference>
<gene>
    <name evidence="2" type="ORF">GCM10007874_39180</name>
</gene>
<evidence type="ECO:0000256" key="1">
    <source>
        <dbReference type="ARBA" id="ARBA00008270"/>
    </source>
</evidence>
<dbReference type="PIRSF" id="PIRSF016184">
    <property type="entry name" value="PhzC_PhzF"/>
    <property type="match status" value="1"/>
</dbReference>
<comment type="similarity">
    <text evidence="1">Belongs to the PhzF family.</text>
</comment>
<dbReference type="RefSeq" id="WP_284313978.1">
    <property type="nucleotide sequence ID" value="NZ_BSPC01000036.1"/>
</dbReference>
<organism evidence="2 3">
    <name type="scientific">Labrys miyagiensis</name>
    <dbReference type="NCBI Taxonomy" id="346912"/>
    <lineage>
        <taxon>Bacteria</taxon>
        <taxon>Pseudomonadati</taxon>
        <taxon>Pseudomonadota</taxon>
        <taxon>Alphaproteobacteria</taxon>
        <taxon>Hyphomicrobiales</taxon>
        <taxon>Xanthobacteraceae</taxon>
        <taxon>Labrys</taxon>
    </lineage>
</organism>
<proteinExistence type="inferred from homology"/>
<dbReference type="SUPFAM" id="SSF54506">
    <property type="entry name" value="Diaminopimelate epimerase-like"/>
    <property type="match status" value="1"/>
</dbReference>